<keyword evidence="4 5" id="KW-0472">Membrane</keyword>
<dbReference type="GO" id="GO:0016874">
    <property type="term" value="F:ligase activity"/>
    <property type="evidence" value="ECO:0007669"/>
    <property type="project" value="UniProtKB-KW"/>
</dbReference>
<sequence>MSKEKIISNLDNLILACLVLYSLTFFTATPINFLVTAFILGIIKIVFYENKNFLEIHSKHLIFISLFILCTFFTVCINTDASFSYYRSYYISPLVALLLPLLFSFTYKKIITLLTLISLIFFLNACYINYQFIQNITTGRPDGFFNGYMLLCGMNLLILPILLTLSIHKNNLPKYMRIFFFITILVNIPAIVFENTRIVWISLSFVFPFIIFLSIKNKIKAFLLIIIMFFYSFCCFQFSPHSTQRLETISSTSSTVQPNYERILMWNSATNMFLDHPITGVGIGNYHKEYVSHYQSPLSKENQYHPHNVLLSMLAQSGLIGTIGYLLLFIYLYYKSISNYIKDKNIIDLTFLSSLLAFSLNGLTDCNFVGHNLKELTYMFYFITGMYLACKKYIIHH</sequence>
<feature type="transmembrane region" description="Helical" evidence="5">
    <location>
        <begin position="175"/>
        <end position="192"/>
    </location>
</feature>
<evidence type="ECO:0000256" key="5">
    <source>
        <dbReference type="SAM" id="Phobius"/>
    </source>
</evidence>
<feature type="transmembrane region" description="Helical" evidence="5">
    <location>
        <begin position="89"/>
        <end position="106"/>
    </location>
</feature>
<dbReference type="InterPro" id="IPR007016">
    <property type="entry name" value="O-antigen_ligase-rel_domated"/>
</dbReference>
<evidence type="ECO:0000256" key="2">
    <source>
        <dbReference type="ARBA" id="ARBA00022692"/>
    </source>
</evidence>
<dbReference type="InterPro" id="IPR051533">
    <property type="entry name" value="WaaL-like"/>
</dbReference>
<dbReference type="GO" id="GO:0016020">
    <property type="term" value="C:membrane"/>
    <property type="evidence" value="ECO:0007669"/>
    <property type="project" value="UniProtKB-SubCell"/>
</dbReference>
<feature type="transmembrane region" description="Helical" evidence="5">
    <location>
        <begin position="309"/>
        <end position="334"/>
    </location>
</feature>
<evidence type="ECO:0000259" key="6">
    <source>
        <dbReference type="Pfam" id="PF04932"/>
    </source>
</evidence>
<evidence type="ECO:0000256" key="1">
    <source>
        <dbReference type="ARBA" id="ARBA00004141"/>
    </source>
</evidence>
<dbReference type="Pfam" id="PF04932">
    <property type="entry name" value="Wzy_C"/>
    <property type="match status" value="1"/>
</dbReference>
<dbReference type="RefSeq" id="WP_117976356.1">
    <property type="nucleotide sequence ID" value="NZ_QRST01000005.1"/>
</dbReference>
<feature type="transmembrane region" description="Helical" evidence="5">
    <location>
        <begin position="376"/>
        <end position="394"/>
    </location>
</feature>
<feature type="transmembrane region" description="Helical" evidence="5">
    <location>
        <begin position="198"/>
        <end position="215"/>
    </location>
</feature>
<evidence type="ECO:0000313" key="8">
    <source>
        <dbReference type="Proteomes" id="UP000284662"/>
    </source>
</evidence>
<gene>
    <name evidence="7" type="ORF">DWZ11_04495</name>
</gene>
<comment type="subcellular location">
    <subcellularLocation>
        <location evidence="1">Membrane</location>
        <topology evidence="1">Multi-pass membrane protein</topology>
    </subcellularLocation>
</comment>
<name>A0A411ZV32_9FIRM</name>
<dbReference type="AlphaFoldDB" id="A0A411ZV32"/>
<comment type="caution">
    <text evidence="7">The sequence shown here is derived from an EMBL/GenBank/DDBJ whole genome shotgun (WGS) entry which is preliminary data.</text>
</comment>
<dbReference type="Proteomes" id="UP000284662">
    <property type="component" value="Unassembled WGS sequence"/>
</dbReference>
<protein>
    <submittedName>
        <fullName evidence="7">O-antigen ligase domain-containing protein</fullName>
    </submittedName>
</protein>
<feature type="transmembrane region" description="Helical" evidence="5">
    <location>
        <begin position="113"/>
        <end position="133"/>
    </location>
</feature>
<evidence type="ECO:0000256" key="4">
    <source>
        <dbReference type="ARBA" id="ARBA00023136"/>
    </source>
</evidence>
<evidence type="ECO:0000313" key="7">
    <source>
        <dbReference type="EMBL" id="RGQ06712.1"/>
    </source>
</evidence>
<organism evidence="7 8">
    <name type="scientific">Megamonas rupellensis</name>
    <dbReference type="NCBI Taxonomy" id="491921"/>
    <lineage>
        <taxon>Bacteria</taxon>
        <taxon>Bacillati</taxon>
        <taxon>Bacillota</taxon>
        <taxon>Negativicutes</taxon>
        <taxon>Selenomonadales</taxon>
        <taxon>Selenomonadaceae</taxon>
        <taxon>Megamonas</taxon>
    </lineage>
</organism>
<feature type="transmembrane region" description="Helical" evidence="5">
    <location>
        <begin position="60"/>
        <end position="83"/>
    </location>
</feature>
<proteinExistence type="predicted"/>
<dbReference type="PANTHER" id="PTHR37422">
    <property type="entry name" value="TEICHURONIC ACID BIOSYNTHESIS PROTEIN TUAE"/>
    <property type="match status" value="1"/>
</dbReference>
<reference evidence="7 8" key="1">
    <citation type="submission" date="2018-08" db="EMBL/GenBank/DDBJ databases">
        <title>A genome reference for cultivated species of the human gut microbiota.</title>
        <authorList>
            <person name="Zou Y."/>
            <person name="Xue W."/>
            <person name="Luo G."/>
        </authorList>
    </citation>
    <scope>NUCLEOTIDE SEQUENCE [LARGE SCALE GENOMIC DNA]</scope>
    <source>
        <strain evidence="7 8">AF29-2</strain>
    </source>
</reference>
<feature type="transmembrane region" description="Helical" evidence="5">
    <location>
        <begin position="145"/>
        <end position="163"/>
    </location>
</feature>
<feature type="transmembrane region" description="Helical" evidence="5">
    <location>
        <begin position="31"/>
        <end position="48"/>
    </location>
</feature>
<dbReference type="EMBL" id="QRST01000005">
    <property type="protein sequence ID" value="RGQ06712.1"/>
    <property type="molecule type" value="Genomic_DNA"/>
</dbReference>
<keyword evidence="2 5" id="KW-0812">Transmembrane</keyword>
<keyword evidence="3 5" id="KW-1133">Transmembrane helix</keyword>
<feature type="domain" description="O-antigen ligase-related" evidence="6">
    <location>
        <begin position="188"/>
        <end position="326"/>
    </location>
</feature>
<evidence type="ECO:0000256" key="3">
    <source>
        <dbReference type="ARBA" id="ARBA00022989"/>
    </source>
</evidence>
<dbReference type="PANTHER" id="PTHR37422:SF13">
    <property type="entry name" value="LIPOPOLYSACCHARIDE BIOSYNTHESIS PROTEIN PA4999-RELATED"/>
    <property type="match status" value="1"/>
</dbReference>
<accession>A0A411ZV32</accession>
<feature type="transmembrane region" description="Helical" evidence="5">
    <location>
        <begin position="222"/>
        <end position="239"/>
    </location>
</feature>
<keyword evidence="7" id="KW-0436">Ligase</keyword>
<feature type="transmembrane region" description="Helical" evidence="5">
    <location>
        <begin position="346"/>
        <end position="364"/>
    </location>
</feature>